<dbReference type="AlphaFoldDB" id="A0A398CCT7"/>
<dbReference type="PANTHER" id="PTHR44591:SF19">
    <property type="entry name" value="TWO-COMPONENT RESPONSE REGULATOR-RELATED"/>
    <property type="match status" value="1"/>
</dbReference>
<dbReference type="CDD" id="cd17569">
    <property type="entry name" value="REC_HupR-like"/>
    <property type="match status" value="1"/>
</dbReference>
<feature type="domain" description="Response regulatory" evidence="3">
    <location>
        <begin position="7"/>
        <end position="122"/>
    </location>
</feature>
<dbReference type="InterPro" id="IPR011006">
    <property type="entry name" value="CheY-like_superfamily"/>
</dbReference>
<evidence type="ECO:0000256" key="2">
    <source>
        <dbReference type="PROSITE-ProRule" id="PRU00169"/>
    </source>
</evidence>
<evidence type="ECO:0000313" key="4">
    <source>
        <dbReference type="EMBL" id="RID98788.1"/>
    </source>
</evidence>
<evidence type="ECO:0000256" key="1">
    <source>
        <dbReference type="ARBA" id="ARBA00022553"/>
    </source>
</evidence>
<dbReference type="SUPFAM" id="SSF52172">
    <property type="entry name" value="CheY-like"/>
    <property type="match status" value="1"/>
</dbReference>
<dbReference type="PANTHER" id="PTHR44591">
    <property type="entry name" value="STRESS RESPONSE REGULATOR PROTEIN 1"/>
    <property type="match status" value="1"/>
</dbReference>
<gene>
    <name evidence="4" type="ORF">D3F03_07925</name>
</gene>
<comment type="caution">
    <text evidence="4">The sequence shown here is derived from an EMBL/GenBank/DDBJ whole genome shotgun (WGS) entry which is preliminary data.</text>
</comment>
<protein>
    <submittedName>
        <fullName evidence="4">Response regulator</fullName>
    </submittedName>
</protein>
<dbReference type="EMBL" id="QXJC01000003">
    <property type="protein sequence ID" value="RID98788.1"/>
    <property type="molecule type" value="Genomic_DNA"/>
</dbReference>
<dbReference type="InterPro" id="IPR050595">
    <property type="entry name" value="Bact_response_regulator"/>
</dbReference>
<dbReference type="InterPro" id="IPR001789">
    <property type="entry name" value="Sig_transdc_resp-reg_receiver"/>
</dbReference>
<organism evidence="4 5">
    <name type="scientific">Simplicispira hankyongi</name>
    <dbReference type="NCBI Taxonomy" id="2315688"/>
    <lineage>
        <taxon>Bacteria</taxon>
        <taxon>Pseudomonadati</taxon>
        <taxon>Pseudomonadota</taxon>
        <taxon>Betaproteobacteria</taxon>
        <taxon>Burkholderiales</taxon>
        <taxon>Comamonadaceae</taxon>
        <taxon>Simplicispira</taxon>
    </lineage>
</organism>
<accession>A0A398CCT7</accession>
<evidence type="ECO:0000259" key="3">
    <source>
        <dbReference type="PROSITE" id="PS50110"/>
    </source>
</evidence>
<sequence length="269" mass="29574">MEQASQTLLLVDDEAFILTALKRVLRRDGYQLLTASGGKEGLEVLAETPVDVIVSDQRMPGMTGVEFLREARRRYPKTIRMVLSGYTELQSVTDAINEGAVYKFMTKPWDDEHLRANIAEAFRQKSLEDENQRLHDELESAHASLVQAHAQLAGMVRQQQRRLLQDEVAIGVSHEIFDAVAIPVMGVDDSGMLVLINAASQRFFAGAVPGVALQEVAGLAQLFSDFPAVREEASQTLYMPDWTVCYTRVGRGSLGQGGLLTFIPVGAAP</sequence>
<keyword evidence="5" id="KW-1185">Reference proteome</keyword>
<proteinExistence type="predicted"/>
<dbReference type="PROSITE" id="PS50110">
    <property type="entry name" value="RESPONSE_REGULATORY"/>
    <property type="match status" value="1"/>
</dbReference>
<keyword evidence="1 2" id="KW-0597">Phosphoprotein</keyword>
<dbReference type="OrthoDB" id="9774747at2"/>
<reference evidence="4 5" key="1">
    <citation type="submission" date="2018-09" db="EMBL/GenBank/DDBJ databases">
        <title>Draft genome of Simplicispira sp. NY-02.</title>
        <authorList>
            <person name="Im W.T."/>
        </authorList>
    </citation>
    <scope>NUCLEOTIDE SEQUENCE [LARGE SCALE GENOMIC DNA]</scope>
    <source>
        <strain evidence="4 5">NY-02</strain>
    </source>
</reference>
<dbReference type="SMART" id="SM00448">
    <property type="entry name" value="REC"/>
    <property type="match status" value="1"/>
</dbReference>
<dbReference type="Pfam" id="PF00072">
    <property type="entry name" value="Response_reg"/>
    <property type="match status" value="1"/>
</dbReference>
<name>A0A398CCT7_9BURK</name>
<dbReference type="GO" id="GO:0000160">
    <property type="term" value="P:phosphorelay signal transduction system"/>
    <property type="evidence" value="ECO:0007669"/>
    <property type="project" value="InterPro"/>
</dbReference>
<feature type="modified residue" description="4-aspartylphosphate" evidence="2">
    <location>
        <position position="56"/>
    </location>
</feature>
<dbReference type="Gene3D" id="3.40.50.2300">
    <property type="match status" value="1"/>
</dbReference>
<dbReference type="Proteomes" id="UP000266302">
    <property type="component" value="Unassembled WGS sequence"/>
</dbReference>
<evidence type="ECO:0000313" key="5">
    <source>
        <dbReference type="Proteomes" id="UP000266302"/>
    </source>
</evidence>